<feature type="transmembrane region" description="Helical" evidence="1">
    <location>
        <begin position="198"/>
        <end position="217"/>
    </location>
</feature>
<proteinExistence type="predicted"/>
<dbReference type="Proteomes" id="UP000018320">
    <property type="component" value="Unassembled WGS sequence"/>
</dbReference>
<feature type="non-terminal residue" evidence="2">
    <location>
        <position position="1"/>
    </location>
</feature>
<accession>V6TEQ1</accession>
<reference evidence="3" key="1">
    <citation type="submission" date="2012-02" db="EMBL/GenBank/DDBJ databases">
        <title>Genome sequencing of Giardia lamblia Genotypes A2 and B isolates (DH and GS) and comparative analysis with the genomes of Genotypes A1 and E (WB and Pig).</title>
        <authorList>
            <person name="Adam R."/>
            <person name="Dahlstrom E."/>
            <person name="Martens C."/>
            <person name="Bruno D."/>
            <person name="Barbian K."/>
            <person name="Porcella S.F."/>
            <person name="Nash T."/>
        </authorList>
    </citation>
    <scope>NUCLEOTIDE SEQUENCE</scope>
    <source>
        <strain evidence="3">DH</strain>
    </source>
</reference>
<sequence length="1765" mass="196840">VKIVKVPGMVMGRRRPKYYLYIDGCYSKKGHLCSLNNKALNRLLDYARTTSENISFIFQYLGSCTKKYAHKNKIPHLQVSCEVYKRLFYECFSFISSSWYTLLIDVSLFLLASSGFTVRCIGLDLFATFYAIPINISQISRTVSQGRKLTTSSLQYIDLPLDRSDAVATFLRNNQERLLRGINSLAASLTRFNPAFPFLDMLAIHFASTLCFLWLYFTYCTLLLNVGEANINYRNLAGALLVAYTISRNVGVLDNLAGAIQVSINSGQILLQRNVEILLDYYNLYHRVLSNALSNKDVMLRGPMATPRGLPSSFAETEKGTPWSSLLAVLECSAGLSTNAMVVNDINFLFDKDQTRSFPEQGVLCYWRLIIKSLSLVFQEQVEDATKPLLTEDKSSTSLMLIEKPASVLDSNAARVLALFSKTRTEILFRLINGVSDGSHVLVHAPSIFHWAQHHILTSRVVSATMLRLLVLELVKFRQMCLLAGTNMQISNVYLHGIATVLLMDCPYALFNLILAMIMSQQSSKDIEPDVVRQLFIHCAEPDTLEASFLADFLLPADAEKVVSDSLLLQMRDDISIIAIELLGALPYLNNELSRIFLKRLYKLLYHLRTFFFTKIIALEPSVQAAYDTFLSKIHDMLLQHAMVIVSSGFSNAQIQLDVILKAQVNNLSLSTEMERREFPQGSTDRLHDEPSNQSKCTAVRQADKHKRLTSTLTNMTLYDHRVSCTDDADLLSFTSLQSLQSKCGQYDSRPYIFECIKASRFWEVLITVTFSCFRDRLSNVKYGVDHLVTDFLCCSCFRALVNILHESPSSNYACPPTLTIRRPSSSAHVHPYSPFESNITNSAFFHDASVNLFEQMPFQDHEVSAGAYYNTGDPNDTTDNAGSSLSLGKSTISVIGSQAVRLSAYLTAISMTPLESQAPSQSIKDEPYHTLAFAAKNREPGIDISQAFLAQQETGSSEPALLRSPISTYTLIATILSETTLMKTLLSCVRGQAIFYLLLIYSNLMGDVLRLNANQGGFLSIDFWKAFSHLVGNLLTGGTFTHRYHEGSTNSRAIPVFLLYENALRAKDSRQIASDHDSDLGSAPAPMPSADSSLGELEAFRNALFMDNKTCSLRPYALSIFERVLEELPKTSSYDILPHIIHTVYPDAVIPLPLGYTLGIILASSPAFDETPTAARWGSIPLPSVSVTDQISSGFPFAKHTGLEKSTASNTTLDDGYFSDYGCLNAIRKDMRTQPYALLSKSIYESVTQLRRSISTVNNASFAVTKSSLKKSPTKDIVSDPVLQVSGRVNDDSYISRSLLTGIDTNYSRLPHGSSSLSSSARGSTDKSFSVEALQENVMLIAKTYVSLVTVISFAKTSGRELINDLYVKVPLSTIALWIFHNKAVSGDSVLACFVILFIYICGRDPPDDNALFFACQRPPLHLKKDTLTGDPSFKVILPGPSPTVDSKPRHGKWTDMFELSEVKAFITELCKRYRTLRYFFRTNVSKLLSVLFEALYKHAELSGKLDSYVIDGLSALSSRMTICCSFLDCTDRTHLETLILSTPPRVGWEELLCLAEKLSKLRVSSAEAYFKHLEDSGDYFNFSEEARVIRNKLMSGSIYRADNPISLSKLYFEYYLLPGMVVKRMLIDQLSCVGTIITQPSVEFVNSSSLLLDKSFPTYVLPNKRSLINEMLGRVAKLPFNNPLYILSILTGLELTFQLSGELYAYANLQITEARHTQTTDKAFPQVPPRDAILSSIPIEASDYTLAQETYAFILSFGSQTSD</sequence>
<keyword evidence="1" id="KW-0812">Transmembrane</keyword>
<keyword evidence="1" id="KW-0472">Membrane</keyword>
<dbReference type="VEuPathDB" id="GiardiaDB:DHA2_152996"/>
<organism evidence="2 3">
    <name type="scientific">Giardia intestinalis</name>
    <name type="common">Giardia lamblia</name>
    <dbReference type="NCBI Taxonomy" id="5741"/>
    <lineage>
        <taxon>Eukaryota</taxon>
        <taxon>Metamonada</taxon>
        <taxon>Diplomonadida</taxon>
        <taxon>Hexamitidae</taxon>
        <taxon>Giardiinae</taxon>
        <taxon>Giardia</taxon>
    </lineage>
</organism>
<dbReference type="EMBL" id="AHGT01000031">
    <property type="protein sequence ID" value="ESU37221.1"/>
    <property type="molecule type" value="Genomic_DNA"/>
</dbReference>
<dbReference type="VEuPathDB" id="GiardiaDB:GL50581_3859"/>
<gene>
    <name evidence="2" type="ORF">DHA2_152996</name>
</gene>
<dbReference type="VEuPathDB" id="GiardiaDB:GL50803_0015149"/>
<evidence type="ECO:0000256" key="1">
    <source>
        <dbReference type="SAM" id="Phobius"/>
    </source>
</evidence>
<evidence type="ECO:0000313" key="2">
    <source>
        <dbReference type="EMBL" id="ESU37221.1"/>
    </source>
</evidence>
<name>V6TEQ1_GIAIN</name>
<protein>
    <submittedName>
        <fullName evidence="2">Uncharacterized protein</fullName>
    </submittedName>
</protein>
<comment type="caution">
    <text evidence="2">The sequence shown here is derived from an EMBL/GenBank/DDBJ whole genome shotgun (WGS) entry which is preliminary data.</text>
</comment>
<reference evidence="2 3" key="2">
    <citation type="journal article" date="2013" name="Genome Biol. Evol.">
        <title>Genome sequencing of Giardia lamblia genotypes A2 and B isolates (DH and GS) and comparative analysis with the genomes of genotypes A1 and E (WB and Pig).</title>
        <authorList>
            <person name="Adam R.D."/>
            <person name="Dahlstrom E.W."/>
            <person name="Martens C.A."/>
            <person name="Bruno D.P."/>
            <person name="Barbian K.D."/>
            <person name="Ricklefs S.M."/>
            <person name="Hernandez M.M."/>
            <person name="Narla N.P."/>
            <person name="Patel R.B."/>
            <person name="Porcella S.F."/>
            <person name="Nash T.E."/>
        </authorList>
    </citation>
    <scope>NUCLEOTIDE SEQUENCE [LARGE SCALE GENOMIC DNA]</scope>
    <source>
        <strain evidence="2 3">DH</strain>
    </source>
</reference>
<dbReference type="VEuPathDB" id="GiardiaDB:QR46_1969"/>
<keyword evidence="1" id="KW-1133">Transmembrane helix</keyword>
<evidence type="ECO:0000313" key="3">
    <source>
        <dbReference type="Proteomes" id="UP000018320"/>
    </source>
</evidence>